<evidence type="ECO:0000313" key="1">
    <source>
        <dbReference type="EMBL" id="KAK8217187.1"/>
    </source>
</evidence>
<evidence type="ECO:0000313" key="2">
    <source>
        <dbReference type="Proteomes" id="UP001320706"/>
    </source>
</evidence>
<gene>
    <name evidence="1" type="ORF">M8818_001439</name>
</gene>
<accession>A0ACC3SK72</accession>
<protein>
    <submittedName>
        <fullName evidence="1">Uncharacterized protein</fullName>
    </submittedName>
</protein>
<sequence>MGVAGFKGVGERCSPGPELVDGGRTDVVMITPSAWLQDAGEETFAELVSEGVELIRTGWKREVNIPERSARRGVPGGLDALNCH</sequence>
<proteinExistence type="predicted"/>
<comment type="caution">
    <text evidence="1">The sequence shown here is derived from an EMBL/GenBank/DDBJ whole genome shotgun (WGS) entry which is preliminary data.</text>
</comment>
<dbReference type="Proteomes" id="UP001320706">
    <property type="component" value="Unassembled WGS sequence"/>
</dbReference>
<organism evidence="1 2">
    <name type="scientific">Zalaria obscura</name>
    <dbReference type="NCBI Taxonomy" id="2024903"/>
    <lineage>
        <taxon>Eukaryota</taxon>
        <taxon>Fungi</taxon>
        <taxon>Dikarya</taxon>
        <taxon>Ascomycota</taxon>
        <taxon>Pezizomycotina</taxon>
        <taxon>Dothideomycetes</taxon>
        <taxon>Dothideomycetidae</taxon>
        <taxon>Dothideales</taxon>
        <taxon>Zalariaceae</taxon>
        <taxon>Zalaria</taxon>
    </lineage>
</organism>
<reference evidence="1" key="1">
    <citation type="submission" date="2024-02" db="EMBL/GenBank/DDBJ databases">
        <title>Metagenome Assembled Genome of Zalaria obscura JY119.</title>
        <authorList>
            <person name="Vighnesh L."/>
            <person name="Jagadeeshwari U."/>
            <person name="Venkata Ramana C."/>
            <person name="Sasikala C."/>
        </authorList>
    </citation>
    <scope>NUCLEOTIDE SEQUENCE</scope>
    <source>
        <strain evidence="1">JY119</strain>
    </source>
</reference>
<keyword evidence="2" id="KW-1185">Reference proteome</keyword>
<name>A0ACC3SK72_9PEZI</name>
<dbReference type="EMBL" id="JAMKPW020000006">
    <property type="protein sequence ID" value="KAK8217187.1"/>
    <property type="molecule type" value="Genomic_DNA"/>
</dbReference>